<proteinExistence type="inferred from homology"/>
<dbReference type="InterPro" id="IPR042099">
    <property type="entry name" value="ANL_N_sf"/>
</dbReference>
<dbReference type="InterPro" id="IPR038261">
    <property type="entry name" value="GPP34-like_sf"/>
</dbReference>
<accession>A0A8S1C9C0</accession>
<dbReference type="GO" id="GO:0005802">
    <property type="term" value="C:trans-Golgi network"/>
    <property type="evidence" value="ECO:0007669"/>
    <property type="project" value="TreeGrafter"/>
</dbReference>
<gene>
    <name evidence="8" type="ORF">CLODIP_2_CD06176</name>
</gene>
<dbReference type="GO" id="GO:0007030">
    <property type="term" value="P:Golgi organization"/>
    <property type="evidence" value="ECO:0007669"/>
    <property type="project" value="TreeGrafter"/>
</dbReference>
<organism evidence="8 9">
    <name type="scientific">Cloeon dipterum</name>
    <dbReference type="NCBI Taxonomy" id="197152"/>
    <lineage>
        <taxon>Eukaryota</taxon>
        <taxon>Metazoa</taxon>
        <taxon>Ecdysozoa</taxon>
        <taxon>Arthropoda</taxon>
        <taxon>Hexapoda</taxon>
        <taxon>Insecta</taxon>
        <taxon>Pterygota</taxon>
        <taxon>Palaeoptera</taxon>
        <taxon>Ephemeroptera</taxon>
        <taxon>Pisciforma</taxon>
        <taxon>Baetidae</taxon>
        <taxon>Cloeon</taxon>
    </lineage>
</organism>
<dbReference type="GO" id="GO:0043001">
    <property type="term" value="P:Golgi to plasma membrane protein transport"/>
    <property type="evidence" value="ECO:0007669"/>
    <property type="project" value="TreeGrafter"/>
</dbReference>
<dbReference type="Proteomes" id="UP000494165">
    <property type="component" value="Unassembled WGS sequence"/>
</dbReference>
<dbReference type="Pfam" id="PF05719">
    <property type="entry name" value="GPP34"/>
    <property type="match status" value="1"/>
</dbReference>
<keyword evidence="3" id="KW-0333">Golgi apparatus</keyword>
<keyword evidence="5" id="KW-0472">Membrane</keyword>
<dbReference type="GO" id="GO:0070273">
    <property type="term" value="F:phosphatidylinositol-4-phosphate binding"/>
    <property type="evidence" value="ECO:0007669"/>
    <property type="project" value="InterPro"/>
</dbReference>
<dbReference type="SUPFAM" id="SSF56801">
    <property type="entry name" value="Acetyl-CoA synthetase-like"/>
    <property type="match status" value="1"/>
</dbReference>
<evidence type="ECO:0000313" key="8">
    <source>
        <dbReference type="EMBL" id="CAB3365401.1"/>
    </source>
</evidence>
<dbReference type="GO" id="GO:0006890">
    <property type="term" value="P:retrograde vesicle-mediated transport, Golgi to endoplasmic reticulum"/>
    <property type="evidence" value="ECO:0007669"/>
    <property type="project" value="TreeGrafter"/>
</dbReference>
<dbReference type="InterPro" id="IPR008628">
    <property type="entry name" value="GPP34-like"/>
</dbReference>
<sequence>MNRADGLVQRRNVPRDTSDGAQKDTTDVDERRSADQEEELEDGDSKETRLTLMEEVLLLGLKDREGYTSFWNDCISSGLRGCILIELALRGRIELEKAGMRRKSLLSRKILVKNDTPTGDVLLDEALKHMKDTEPSEAVQSWIEYLSGETWNPLKLRYQLKNVRERLAKNLVEKGVLTTEKQNFLLFDMTTHPLTDNVTKSRLVKKVQDSVLLRWVNDPHRMDKRMLSLIMLAHSSDVLENAFSPLNDDDYDLAMKRVRELLDLDFEAESMKPNTCEVLWAVFAAFTNKRRMDTETLNGEVTPVEQVGSKGDGAMEPHAISGFNLVNTTNDEDLTPPSVNGHHSPVQAKKLPPQVIEVQPTIEVVAEQKPKMQTKEYLDGPDQLIPSESLFNCQPDGAVKLRVGTEGVASEKPISVPTMLKRTADRFPNRTAMAVKKDKNADWTRITFREYEQNVRTVAKAFIKLGLERFHSVNILGFNSPEWYISDLAAIYAGGFAAGIYTTNSAEACHYCAENSRANIIVVEDDKQLKKILQVRSRLPHLKAIIQYAGKPEAEGVLSWEDVMKLGEEQSDDELEQRIKRIAVNQCCTLVYTSGTTGNPKGVMLSHDNLTWDALAIGSYLKLKMGEEEIVSYLPLSHVAAQVVDLFITISYAATVYFAQPDALKGSLLPTLLEIRPTKFLGVPRVWEKIYEKMQDIGRQSTGIRKTLATWAKRHGLEYNMNKMKGINTPTWSYTFASILVLKRVRKALGLDRCNLFVSAAAPISTEVVKYFMSLDIPVMEAYGMSEAAGAHTLNTPDFFKIETVGKTLPGMQTLLFEQDESKQGEICMNGRQVFMGYLNNEEKTKESMDAQGWLHSGDIGKEDADGFLYITGRIKELLITAGGENVPPVPIEDVIKAELPVVSNAMLIGDRRKFLSVLLTLRTDTNLDTGEPLDTLTSGARAWCKEQGSSATTLSEIINGPDKEVMKALENGIIRANKQAVSNAQKVQKFKLLPKDFSIPGGELGPTMKVKRNVVHDQYLDLIESFYE</sequence>
<evidence type="ECO:0000259" key="7">
    <source>
        <dbReference type="Pfam" id="PF00501"/>
    </source>
</evidence>
<dbReference type="Gene3D" id="1.10.3630.10">
    <property type="entry name" value="yeast vps74-n-term truncation variant domain like"/>
    <property type="match status" value="1"/>
</dbReference>
<evidence type="ECO:0000256" key="1">
    <source>
        <dbReference type="ARBA" id="ARBA00004255"/>
    </source>
</evidence>
<protein>
    <recommendedName>
        <fullName evidence="7">AMP-dependent synthetase/ligase domain-containing protein</fullName>
    </recommendedName>
</protein>
<comment type="similarity">
    <text evidence="2">Belongs to the GOLPH3/VPS74 family.</text>
</comment>
<keyword evidence="4" id="KW-0446">Lipid-binding</keyword>
<dbReference type="GO" id="GO:0048194">
    <property type="term" value="P:Golgi vesicle budding"/>
    <property type="evidence" value="ECO:0007669"/>
    <property type="project" value="TreeGrafter"/>
</dbReference>
<dbReference type="GO" id="GO:0000139">
    <property type="term" value="C:Golgi membrane"/>
    <property type="evidence" value="ECO:0007669"/>
    <property type="project" value="UniProtKB-SubCell"/>
</dbReference>
<comment type="subcellular location">
    <subcellularLocation>
        <location evidence="1">Golgi apparatus membrane</location>
        <topology evidence="1">Peripheral membrane protein</topology>
        <orientation evidence="1">Cytoplasmic side</orientation>
    </subcellularLocation>
</comment>
<evidence type="ECO:0000256" key="4">
    <source>
        <dbReference type="ARBA" id="ARBA00023121"/>
    </source>
</evidence>
<dbReference type="Pfam" id="PF23562">
    <property type="entry name" value="AMP-binding_C_3"/>
    <property type="match status" value="1"/>
</dbReference>
<reference evidence="8 9" key="1">
    <citation type="submission" date="2020-04" db="EMBL/GenBank/DDBJ databases">
        <authorList>
            <person name="Alioto T."/>
            <person name="Alioto T."/>
            <person name="Gomez Garrido J."/>
        </authorList>
    </citation>
    <scope>NUCLEOTIDE SEQUENCE [LARGE SCALE GENOMIC DNA]</scope>
</reference>
<dbReference type="GO" id="GO:0031985">
    <property type="term" value="C:Golgi cisterna"/>
    <property type="evidence" value="ECO:0007669"/>
    <property type="project" value="TreeGrafter"/>
</dbReference>
<dbReference type="PANTHER" id="PTHR12704">
    <property type="entry name" value="TRANS-GOLGI PROTEIN GMX33"/>
    <property type="match status" value="1"/>
</dbReference>
<dbReference type="OrthoDB" id="3633556at2759"/>
<dbReference type="AlphaFoldDB" id="A0A8S1C9C0"/>
<evidence type="ECO:0000256" key="3">
    <source>
        <dbReference type="ARBA" id="ARBA00023034"/>
    </source>
</evidence>
<evidence type="ECO:0000256" key="2">
    <source>
        <dbReference type="ARBA" id="ARBA00007284"/>
    </source>
</evidence>
<dbReference type="Pfam" id="PF00501">
    <property type="entry name" value="AMP-binding"/>
    <property type="match status" value="1"/>
</dbReference>
<dbReference type="PANTHER" id="PTHR12704:SF2">
    <property type="entry name" value="GOLGI PHOSPHOPROTEIN 3 HOMOLOG SAURON"/>
    <property type="match status" value="1"/>
</dbReference>
<feature type="region of interest" description="Disordered" evidence="6">
    <location>
        <begin position="1"/>
        <end position="46"/>
    </location>
</feature>
<evidence type="ECO:0000313" key="9">
    <source>
        <dbReference type="Proteomes" id="UP000494165"/>
    </source>
</evidence>
<dbReference type="EMBL" id="CADEPI010000020">
    <property type="protein sequence ID" value="CAB3365401.1"/>
    <property type="molecule type" value="Genomic_DNA"/>
</dbReference>
<evidence type="ECO:0000256" key="5">
    <source>
        <dbReference type="ARBA" id="ARBA00023136"/>
    </source>
</evidence>
<name>A0A8S1C9C0_9INSE</name>
<dbReference type="InterPro" id="IPR020845">
    <property type="entry name" value="AMP-binding_CS"/>
</dbReference>
<feature type="domain" description="AMP-dependent synthetase/ligase" evidence="7">
    <location>
        <begin position="421"/>
        <end position="839"/>
    </location>
</feature>
<comment type="caution">
    <text evidence="8">The sequence shown here is derived from an EMBL/GenBank/DDBJ whole genome shotgun (WGS) entry which is preliminary data.</text>
</comment>
<dbReference type="Gene3D" id="3.40.50.12780">
    <property type="entry name" value="N-terminal domain of ligase-like"/>
    <property type="match status" value="2"/>
</dbReference>
<dbReference type="GO" id="GO:0005829">
    <property type="term" value="C:cytosol"/>
    <property type="evidence" value="ECO:0007669"/>
    <property type="project" value="TreeGrafter"/>
</dbReference>
<keyword evidence="9" id="KW-1185">Reference proteome</keyword>
<evidence type="ECO:0000256" key="6">
    <source>
        <dbReference type="SAM" id="MobiDB-lite"/>
    </source>
</evidence>
<dbReference type="InterPro" id="IPR000873">
    <property type="entry name" value="AMP-dep_synth/lig_dom"/>
</dbReference>
<dbReference type="FunFam" id="1.10.3630.10:FF:000001">
    <property type="entry name" value="Golgi phosphoprotein 3"/>
    <property type="match status" value="1"/>
</dbReference>
<feature type="compositionally biased region" description="Basic and acidic residues" evidence="6">
    <location>
        <begin position="13"/>
        <end position="35"/>
    </location>
</feature>
<dbReference type="PROSITE" id="PS00455">
    <property type="entry name" value="AMP_BINDING"/>
    <property type="match status" value="1"/>
</dbReference>